<dbReference type="AlphaFoldDB" id="A0A059C2M4"/>
<gene>
    <name evidence="1" type="ORF">EUGRSUZ_E00931</name>
</gene>
<organism evidence="1">
    <name type="scientific">Eucalyptus grandis</name>
    <name type="common">Flooded gum</name>
    <dbReference type="NCBI Taxonomy" id="71139"/>
    <lineage>
        <taxon>Eukaryota</taxon>
        <taxon>Viridiplantae</taxon>
        <taxon>Streptophyta</taxon>
        <taxon>Embryophyta</taxon>
        <taxon>Tracheophyta</taxon>
        <taxon>Spermatophyta</taxon>
        <taxon>Magnoliopsida</taxon>
        <taxon>eudicotyledons</taxon>
        <taxon>Gunneridae</taxon>
        <taxon>Pentapetalae</taxon>
        <taxon>rosids</taxon>
        <taxon>malvids</taxon>
        <taxon>Myrtales</taxon>
        <taxon>Myrtaceae</taxon>
        <taxon>Myrtoideae</taxon>
        <taxon>Eucalypteae</taxon>
        <taxon>Eucalyptus</taxon>
    </lineage>
</organism>
<dbReference type="EMBL" id="KK198757">
    <property type="protein sequence ID" value="KCW72474.1"/>
    <property type="molecule type" value="Genomic_DNA"/>
</dbReference>
<sequence>MIQKRRTIIAYPPIKFLLLLFPDPSEVSIKQTNDDFHCSFAAGGTSFIREGQQHLAMILPCKGYIMDHSRLHQIANPRFIDSA</sequence>
<evidence type="ECO:0000313" key="1">
    <source>
        <dbReference type="EMBL" id="KCW72474.1"/>
    </source>
</evidence>
<accession>A0A059C2M4</accession>
<dbReference type="InParanoid" id="A0A059C2M4"/>
<dbReference type="Gramene" id="KCW72474">
    <property type="protein sequence ID" value="KCW72474"/>
    <property type="gene ID" value="EUGRSUZ_E00931"/>
</dbReference>
<reference evidence="1" key="1">
    <citation type="submission" date="2013-07" db="EMBL/GenBank/DDBJ databases">
        <title>The genome of Eucalyptus grandis.</title>
        <authorList>
            <person name="Schmutz J."/>
            <person name="Hayes R."/>
            <person name="Myburg A."/>
            <person name="Tuskan G."/>
            <person name="Grattapaglia D."/>
            <person name="Rokhsar D.S."/>
        </authorList>
    </citation>
    <scope>NUCLEOTIDE SEQUENCE</scope>
    <source>
        <tissue evidence="1">Leaf extractions</tissue>
    </source>
</reference>
<proteinExistence type="predicted"/>
<name>A0A059C2M4_EUCGR</name>
<protein>
    <submittedName>
        <fullName evidence="1">Uncharacterized protein</fullName>
    </submittedName>
</protein>